<dbReference type="EMBL" id="AFNW01000015">
    <property type="protein sequence ID" value="EKJ79029.1"/>
    <property type="molecule type" value="Genomic_DNA"/>
</dbReference>
<evidence type="ECO:0000313" key="5">
    <source>
        <dbReference type="EMBL" id="EKJ79029.1"/>
    </source>
</evidence>
<evidence type="ECO:0008006" key="7">
    <source>
        <dbReference type="Google" id="ProtNLM"/>
    </source>
</evidence>
<dbReference type="HOGENOM" id="CLU_023111_0_1_1"/>
<dbReference type="Gene3D" id="3.40.50.1240">
    <property type="entry name" value="Phosphoglycerate mutase-like"/>
    <property type="match status" value="1"/>
</dbReference>
<dbReference type="KEGG" id="fpu:FPSE_00777"/>
<dbReference type="eggNOG" id="ENOG502SM2K">
    <property type="taxonomic scope" value="Eukaryota"/>
</dbReference>
<feature type="compositionally biased region" description="Basic and acidic residues" evidence="2">
    <location>
        <begin position="560"/>
        <end position="571"/>
    </location>
</feature>
<evidence type="ECO:0000256" key="2">
    <source>
        <dbReference type="SAM" id="MobiDB-lite"/>
    </source>
</evidence>
<dbReference type="Pfam" id="PF00328">
    <property type="entry name" value="His_Phos_2"/>
    <property type="match status" value="1"/>
</dbReference>
<reference evidence="5 6" key="1">
    <citation type="journal article" date="2012" name="PLoS Pathog.">
        <title>Comparative pathogenomics reveals horizontally acquired novel virulence genes in fungi infecting cereal hosts.</title>
        <authorList>
            <person name="Gardiner D.M."/>
            <person name="McDonald M.C."/>
            <person name="Covarelli L."/>
            <person name="Solomon P.S."/>
            <person name="Rusu A.G."/>
            <person name="Marshall M."/>
            <person name="Kazan K."/>
            <person name="Chakraborty S."/>
            <person name="McDonald B.A."/>
            <person name="Manners J.M."/>
        </authorList>
    </citation>
    <scope>NUCLEOTIDE SEQUENCE [LARGE SCALE GENOMIC DNA]</scope>
    <source>
        <strain evidence="5 6">CS3096</strain>
    </source>
</reference>
<dbReference type="InterPro" id="IPR029033">
    <property type="entry name" value="His_PPase_superfam"/>
</dbReference>
<feature type="transmembrane region" description="Helical" evidence="3">
    <location>
        <begin position="461"/>
        <end position="485"/>
    </location>
</feature>
<evidence type="ECO:0000256" key="1">
    <source>
        <dbReference type="ARBA" id="ARBA00005375"/>
    </source>
</evidence>
<dbReference type="PANTHER" id="PTHR11567:SF127">
    <property type="entry name" value="HISTIDINE ACID PHOSPHATASE"/>
    <property type="match status" value="1"/>
</dbReference>
<keyword evidence="4" id="KW-0732">Signal</keyword>
<name>K3VU02_FUSPC</name>
<dbReference type="SUPFAM" id="SSF53254">
    <property type="entry name" value="Phosphoglycerate mutase-like"/>
    <property type="match status" value="1"/>
</dbReference>
<dbReference type="RefSeq" id="XP_009252172.1">
    <property type="nucleotide sequence ID" value="XM_009253897.1"/>
</dbReference>
<evidence type="ECO:0000256" key="4">
    <source>
        <dbReference type="SAM" id="SignalP"/>
    </source>
</evidence>
<keyword evidence="3" id="KW-0812">Transmembrane</keyword>
<gene>
    <name evidence="5" type="ORF">FPSE_00777</name>
</gene>
<evidence type="ECO:0000256" key="3">
    <source>
        <dbReference type="SAM" id="Phobius"/>
    </source>
</evidence>
<sequence>MVLFKKLITALSLTHAVAAQSNKVWAAVAFINHGETTPATLRTVLTPEGAQQLWRQGTAFRARYIPDGVNNSDYENIQTAYFQDLKPDVIDNDDLEIMSQPDEWVSGSALAFMQGFYPPAPNAFDNSTGGKEIAVNLASSDNKTEYPLDGYQYPKIQVPGISDPEYASLLGSSRCPAWYTEIRENLTDHDSLNNIYQSSLAFYQDLFSTPPLKGTIDIQSANLKNAYELWQFVDYQYRHNETVHEELGNANGTLTLLNYYAIKRERAANSYTDGSKDNSPSDDNSRLGVLYSIAGRTLAYKIASQFKNNIRWGSSYNKLTFMFGSIEPIVSFISLSGLLTQDNEEEQPWSSLPEPGAALVFELFGEDLDSPGRMPSMDSLRVRMSYRASADADEPFRNQPIFKSGPDGIAYTRFVQVMGQLGTSPSEWCNICGAPYAPWCIISRSDDDIWDGASSSSLGPVIAGIIGAVIALTVMAVLVACLFVCAGFRIQRKQTPDTPPSTAAAVGGAVGGFKGPEKKDGDADVVVTKQGVHHERVGSWELRSPNELPPQPQMSGVITKDFDAPRHRTMEDSDDDISVIGAAPVKARESI</sequence>
<accession>K3VU02</accession>
<evidence type="ECO:0000313" key="6">
    <source>
        <dbReference type="Proteomes" id="UP000007978"/>
    </source>
</evidence>
<comment type="caution">
    <text evidence="5">The sequence shown here is derived from an EMBL/GenBank/DDBJ whole genome shotgun (WGS) entry which is preliminary data.</text>
</comment>
<feature type="region of interest" description="Disordered" evidence="2">
    <location>
        <begin position="537"/>
        <end position="591"/>
    </location>
</feature>
<dbReference type="AlphaFoldDB" id="K3VU02"/>
<dbReference type="GeneID" id="20359397"/>
<feature type="chain" id="PRO_5003871189" description="Histidine acid phosphatase" evidence="4">
    <location>
        <begin position="20"/>
        <end position="591"/>
    </location>
</feature>
<dbReference type="Proteomes" id="UP000007978">
    <property type="component" value="Chromosome 1"/>
</dbReference>
<dbReference type="OrthoDB" id="258392at2759"/>
<protein>
    <recommendedName>
        <fullName evidence="7">Histidine acid phosphatase</fullName>
    </recommendedName>
</protein>
<dbReference type="PANTHER" id="PTHR11567">
    <property type="entry name" value="ACID PHOSPHATASE-RELATED"/>
    <property type="match status" value="1"/>
</dbReference>
<comment type="similarity">
    <text evidence="1">Belongs to the histidine acid phosphatase family.</text>
</comment>
<feature type="signal peptide" evidence="4">
    <location>
        <begin position="1"/>
        <end position="19"/>
    </location>
</feature>
<dbReference type="InterPro" id="IPR000560">
    <property type="entry name" value="His_Pase_clade-2"/>
</dbReference>
<organism evidence="5 6">
    <name type="scientific">Fusarium pseudograminearum (strain CS3096)</name>
    <name type="common">Wheat and barley crown-rot fungus</name>
    <dbReference type="NCBI Taxonomy" id="1028729"/>
    <lineage>
        <taxon>Eukaryota</taxon>
        <taxon>Fungi</taxon>
        <taxon>Dikarya</taxon>
        <taxon>Ascomycota</taxon>
        <taxon>Pezizomycotina</taxon>
        <taxon>Sordariomycetes</taxon>
        <taxon>Hypocreomycetidae</taxon>
        <taxon>Hypocreales</taxon>
        <taxon>Nectriaceae</taxon>
        <taxon>Fusarium</taxon>
    </lineage>
</organism>
<dbReference type="GO" id="GO:0016791">
    <property type="term" value="F:phosphatase activity"/>
    <property type="evidence" value="ECO:0007669"/>
    <property type="project" value="TreeGrafter"/>
</dbReference>
<keyword evidence="3" id="KW-1133">Transmembrane helix</keyword>
<keyword evidence="6" id="KW-1185">Reference proteome</keyword>
<dbReference type="InterPro" id="IPR050645">
    <property type="entry name" value="Histidine_acid_phosphatase"/>
</dbReference>
<proteinExistence type="inferred from homology"/>
<keyword evidence="3" id="KW-0472">Membrane</keyword>